<gene>
    <name evidence="1" type="ORF">HMI49_37300</name>
</gene>
<accession>A0A7Y4NVP6</accession>
<dbReference type="Proteomes" id="UP000563426">
    <property type="component" value="Unassembled WGS sequence"/>
</dbReference>
<dbReference type="EMBL" id="JABFJV010000375">
    <property type="protein sequence ID" value="NOK38859.1"/>
    <property type="molecule type" value="Genomic_DNA"/>
</dbReference>
<evidence type="ECO:0000313" key="2">
    <source>
        <dbReference type="Proteomes" id="UP000563426"/>
    </source>
</evidence>
<name>A0A7Y4NVP6_9BACT</name>
<keyword evidence="2" id="KW-1185">Reference proteome</keyword>
<organism evidence="1 2">
    <name type="scientific">Corallococcus exercitus</name>
    <dbReference type="NCBI Taxonomy" id="2316736"/>
    <lineage>
        <taxon>Bacteria</taxon>
        <taxon>Pseudomonadati</taxon>
        <taxon>Myxococcota</taxon>
        <taxon>Myxococcia</taxon>
        <taxon>Myxococcales</taxon>
        <taxon>Cystobacterineae</taxon>
        <taxon>Myxococcaceae</taxon>
        <taxon>Corallococcus</taxon>
    </lineage>
</organism>
<dbReference type="RefSeq" id="WP_171438333.1">
    <property type="nucleotide sequence ID" value="NZ_JABFJV010000375.1"/>
</dbReference>
<evidence type="ECO:0000313" key="1">
    <source>
        <dbReference type="EMBL" id="NOK38859.1"/>
    </source>
</evidence>
<dbReference type="AlphaFoldDB" id="A0A7Y4NVP6"/>
<proteinExistence type="predicted"/>
<protein>
    <submittedName>
        <fullName evidence="1">Uncharacterized protein</fullName>
    </submittedName>
</protein>
<comment type="caution">
    <text evidence="1">The sequence shown here is derived from an EMBL/GenBank/DDBJ whole genome shotgun (WGS) entry which is preliminary data.</text>
</comment>
<reference evidence="1 2" key="1">
    <citation type="submission" date="2020-05" db="EMBL/GenBank/DDBJ databases">
        <authorList>
            <person name="Whitworth D."/>
        </authorList>
    </citation>
    <scope>NUCLEOTIDE SEQUENCE [LARGE SCALE GENOMIC DNA]</scope>
    <source>
        <strain evidence="1 2">AB043B</strain>
    </source>
</reference>
<sequence length="242" mass="26267">MGADVVGFRGCALQNELGEAGFLRKLKLKAYKDAADAAVPPERKPKLKLNIRIGDTPPVSMAYPDLEQEAEAFTRRVSGCEDCPITEGAPVGCYAYVSYPIDAPAEELLFEVVVRGLESPGSVGHRFHQEIMGRFEPPPAEWVERRGEAQGALCVLEHPLEHSWHEGGEVRRLTSADVLWALFATLDDARGISLVAELLSEVGRVARERQAAATGTLPELVRMGDLARALSTVPGGRLVIVD</sequence>